<dbReference type="Gene3D" id="3.40.630.30">
    <property type="match status" value="1"/>
</dbReference>
<dbReference type="CDD" id="cd04301">
    <property type="entry name" value="NAT_SF"/>
    <property type="match status" value="1"/>
</dbReference>
<evidence type="ECO:0000259" key="1">
    <source>
        <dbReference type="PROSITE" id="PS51186"/>
    </source>
</evidence>
<dbReference type="Pfam" id="PF00583">
    <property type="entry name" value="Acetyltransf_1"/>
    <property type="match status" value="1"/>
</dbReference>
<keyword evidence="3" id="KW-1185">Reference proteome</keyword>
<dbReference type="Proteomes" id="UP001440612">
    <property type="component" value="Chromosome"/>
</dbReference>
<dbReference type="GO" id="GO:0016746">
    <property type="term" value="F:acyltransferase activity"/>
    <property type="evidence" value="ECO:0007669"/>
    <property type="project" value="UniProtKB-KW"/>
</dbReference>
<name>A0ABZ2V0F8_9RHOB</name>
<evidence type="ECO:0000313" key="3">
    <source>
        <dbReference type="Proteomes" id="UP001440612"/>
    </source>
</evidence>
<dbReference type="EMBL" id="CP150951">
    <property type="protein sequence ID" value="WZC47516.1"/>
    <property type="molecule type" value="Genomic_DNA"/>
</dbReference>
<keyword evidence="2" id="KW-0012">Acyltransferase</keyword>
<dbReference type="SUPFAM" id="SSF55729">
    <property type="entry name" value="Acyl-CoA N-acyltransferases (Nat)"/>
    <property type="match status" value="1"/>
</dbReference>
<feature type="domain" description="N-acetyltransferase" evidence="1">
    <location>
        <begin position="42"/>
        <end position="189"/>
    </location>
</feature>
<dbReference type="InterPro" id="IPR016181">
    <property type="entry name" value="Acyl_CoA_acyltransferase"/>
</dbReference>
<proteinExistence type="predicted"/>
<organism evidence="2 3">
    <name type="scientific">Yoonia phaeophyticola</name>
    <dbReference type="NCBI Taxonomy" id="3137369"/>
    <lineage>
        <taxon>Bacteria</taxon>
        <taxon>Pseudomonadati</taxon>
        <taxon>Pseudomonadota</taxon>
        <taxon>Alphaproteobacteria</taxon>
        <taxon>Rhodobacterales</taxon>
        <taxon>Paracoccaceae</taxon>
        <taxon>Yoonia</taxon>
    </lineage>
</organism>
<protein>
    <submittedName>
        <fullName evidence="2">GNAT family N-acetyltransferase</fullName>
        <ecNumber evidence="2">2.3.-.-</ecNumber>
    </submittedName>
</protein>
<keyword evidence="2" id="KW-0808">Transferase</keyword>
<dbReference type="EC" id="2.3.-.-" evidence="2"/>
<dbReference type="PROSITE" id="PS51186">
    <property type="entry name" value="GNAT"/>
    <property type="match status" value="1"/>
</dbReference>
<dbReference type="RefSeq" id="WP_341365636.1">
    <property type="nucleotide sequence ID" value="NZ_CP150951.2"/>
</dbReference>
<reference evidence="3" key="1">
    <citation type="submission" date="2024-04" db="EMBL/GenBank/DDBJ databases">
        <title>Phylogenomic analyses of a clade within the roseobacter group suggest taxonomic reassignments of species of the genera Aestuariivita, Citreicella, Loktanella, Nautella, Pelagibaca, Ruegeria, Thalassobius, Thiobacimonas and Tropicibacter, and the proposal o.</title>
        <authorList>
            <person name="Jeon C.O."/>
        </authorList>
    </citation>
    <scope>NUCLEOTIDE SEQUENCE [LARGE SCALE GENOMIC DNA]</scope>
    <source>
        <strain evidence="3">BS5-3</strain>
    </source>
</reference>
<gene>
    <name evidence="2" type="ORF">AABB29_11325</name>
</gene>
<sequence length="198" mass="22226">MTLENGKHPLPPGKLAAVVTYLQMHAPPERAPVPAPDGATLTHLPTPDPDWYLDLFREIGTPWLWTSRLRLEREALNAILTDENVLIHAVRQDGQDIGLVELDFRRPEVNEIAFFGLIPSATGQGLGRWMMDQAIRKAFATRNTRLFLHTCTLDSPAALPFYQSCGFTAYKRAVEILDDPRFDETHSISAAPQIPFLQ</sequence>
<accession>A0ABZ2V0F8</accession>
<evidence type="ECO:0000313" key="2">
    <source>
        <dbReference type="EMBL" id="WZC47516.1"/>
    </source>
</evidence>
<dbReference type="InterPro" id="IPR000182">
    <property type="entry name" value="GNAT_dom"/>
</dbReference>